<evidence type="ECO:0000313" key="3">
    <source>
        <dbReference type="Proteomes" id="UP000736335"/>
    </source>
</evidence>
<evidence type="ECO:0000313" key="2">
    <source>
        <dbReference type="EMBL" id="KAF9787434.1"/>
    </source>
</evidence>
<dbReference type="Proteomes" id="UP000736335">
    <property type="component" value="Unassembled WGS sequence"/>
</dbReference>
<dbReference type="SUPFAM" id="SSF51905">
    <property type="entry name" value="FAD/NAD(P)-binding domain"/>
    <property type="match status" value="1"/>
</dbReference>
<dbReference type="PANTHER" id="PTHR10742">
    <property type="entry name" value="FLAVIN MONOAMINE OXIDASE"/>
    <property type="match status" value="1"/>
</dbReference>
<dbReference type="SUPFAM" id="SSF54373">
    <property type="entry name" value="FAD-linked reductases, C-terminal domain"/>
    <property type="match status" value="1"/>
</dbReference>
<dbReference type="Gene3D" id="1.10.10.1620">
    <property type="match status" value="1"/>
</dbReference>
<dbReference type="Pfam" id="PF01593">
    <property type="entry name" value="Amino_oxidase"/>
    <property type="match status" value="1"/>
</dbReference>
<dbReference type="Gene3D" id="3.90.660.10">
    <property type="match status" value="1"/>
</dbReference>
<evidence type="ECO:0000259" key="1">
    <source>
        <dbReference type="Pfam" id="PF01593"/>
    </source>
</evidence>
<dbReference type="GO" id="GO:0009063">
    <property type="term" value="P:amino acid catabolic process"/>
    <property type="evidence" value="ECO:0007669"/>
    <property type="project" value="TreeGrafter"/>
</dbReference>
<dbReference type="OrthoDB" id="7777654at2759"/>
<dbReference type="InterPro" id="IPR050281">
    <property type="entry name" value="Flavin_monoamine_oxidase"/>
</dbReference>
<gene>
    <name evidence="2" type="ORF">BJ322DRAFT_722561</name>
</gene>
<name>A0A9P6HKX7_9AGAM</name>
<dbReference type="EMBL" id="WIUZ02000005">
    <property type="protein sequence ID" value="KAF9787434.1"/>
    <property type="molecule type" value="Genomic_DNA"/>
</dbReference>
<dbReference type="GO" id="GO:0001716">
    <property type="term" value="F:L-amino-acid oxidase activity"/>
    <property type="evidence" value="ECO:0007669"/>
    <property type="project" value="TreeGrafter"/>
</dbReference>
<dbReference type="AlphaFoldDB" id="A0A9P6HKX7"/>
<comment type="caution">
    <text evidence="2">The sequence shown here is derived from an EMBL/GenBank/DDBJ whole genome shotgun (WGS) entry which is preliminary data.</text>
</comment>
<feature type="domain" description="Amine oxidase" evidence="1">
    <location>
        <begin position="60"/>
        <end position="560"/>
    </location>
</feature>
<keyword evidence="3" id="KW-1185">Reference proteome</keyword>
<sequence>MASTETPLPNIYAHRSRRLLTAYHARNKNIPDHRLSKITPILHNPPPTQTLPVCIIGAGMAGLYAAMILESLGISYHIVDADKRERVGGRLFTYHFPQGGPYDYYDVGGMRFPDTAFMKRTFDLARNRGLNVRLIPYITQMINPPNTWLFYNNARVNNQDASIIGDPFGVQNYVTDPSLTTPQGAHKRVAEILQPFRDLFRPRQEMLPPDIAAAMNTLFEETDKFSVRSYMFANGMADQDVHWCETLDKTGTGWYDRSLTQAVVESIAFDWPTTPLPGPEAPKDPNAGWYCFDGGSSTLPQAMFTSLSQKAQQEALFKSPVTAISRDPQKEVMRISIEGVQTPQEYSAVISTVPLPRLDFMDLTGVNINDNYAQWSAIRVLQYGAAVKVGIRFSTPWWETELPQKIHGGQSYTDRPVRSVVYPSYPQGATPENMSKALIVSYCGIQDAERLGAFIHSDGTAEPELIDQVFRDLADIHGVTVPWLKQYYTGEYFAWDWLRDPLTMGAFAVFGPGVYTNGDVYSAILQPAARGKLFFAGEAASACHSWVAGALDSAWRVVDQYLALNHNESPLQAEFWRLWGRTEYWDELSNDGLVKLNRDLADRHLVISLYKDGVTLKPV</sequence>
<dbReference type="PANTHER" id="PTHR10742:SF342">
    <property type="entry name" value="AMINE OXIDASE"/>
    <property type="match status" value="1"/>
</dbReference>
<reference evidence="2" key="1">
    <citation type="journal article" date="2020" name="Nat. Commun.">
        <title>Large-scale genome sequencing of mycorrhizal fungi provides insights into the early evolution of symbiotic traits.</title>
        <authorList>
            <person name="Miyauchi S."/>
            <person name="Kiss E."/>
            <person name="Kuo A."/>
            <person name="Drula E."/>
            <person name="Kohler A."/>
            <person name="Sanchez-Garcia M."/>
            <person name="Morin E."/>
            <person name="Andreopoulos B."/>
            <person name="Barry K.W."/>
            <person name="Bonito G."/>
            <person name="Buee M."/>
            <person name="Carver A."/>
            <person name="Chen C."/>
            <person name="Cichocki N."/>
            <person name="Clum A."/>
            <person name="Culley D."/>
            <person name="Crous P.W."/>
            <person name="Fauchery L."/>
            <person name="Girlanda M."/>
            <person name="Hayes R.D."/>
            <person name="Keri Z."/>
            <person name="LaButti K."/>
            <person name="Lipzen A."/>
            <person name="Lombard V."/>
            <person name="Magnuson J."/>
            <person name="Maillard F."/>
            <person name="Murat C."/>
            <person name="Nolan M."/>
            <person name="Ohm R.A."/>
            <person name="Pangilinan J."/>
            <person name="Pereira M.F."/>
            <person name="Perotto S."/>
            <person name="Peter M."/>
            <person name="Pfister S."/>
            <person name="Riley R."/>
            <person name="Sitrit Y."/>
            <person name="Stielow J.B."/>
            <person name="Szollosi G."/>
            <person name="Zifcakova L."/>
            <person name="Stursova M."/>
            <person name="Spatafora J.W."/>
            <person name="Tedersoo L."/>
            <person name="Vaario L.M."/>
            <person name="Yamada A."/>
            <person name="Yan M."/>
            <person name="Wang P."/>
            <person name="Xu J."/>
            <person name="Bruns T."/>
            <person name="Baldrian P."/>
            <person name="Vilgalys R."/>
            <person name="Dunand C."/>
            <person name="Henrissat B."/>
            <person name="Grigoriev I.V."/>
            <person name="Hibbett D."/>
            <person name="Nagy L.G."/>
            <person name="Martin F.M."/>
        </authorList>
    </citation>
    <scope>NUCLEOTIDE SEQUENCE</scope>
    <source>
        <strain evidence="2">UH-Tt-Lm1</strain>
    </source>
</reference>
<protein>
    <submittedName>
        <fullName evidence="2">Amine oxidase</fullName>
    </submittedName>
</protein>
<dbReference type="Gene3D" id="3.50.50.60">
    <property type="entry name" value="FAD/NAD(P)-binding domain"/>
    <property type="match status" value="1"/>
</dbReference>
<organism evidence="2 3">
    <name type="scientific">Thelephora terrestris</name>
    <dbReference type="NCBI Taxonomy" id="56493"/>
    <lineage>
        <taxon>Eukaryota</taxon>
        <taxon>Fungi</taxon>
        <taxon>Dikarya</taxon>
        <taxon>Basidiomycota</taxon>
        <taxon>Agaricomycotina</taxon>
        <taxon>Agaricomycetes</taxon>
        <taxon>Thelephorales</taxon>
        <taxon>Thelephoraceae</taxon>
        <taxon>Thelephora</taxon>
    </lineage>
</organism>
<dbReference type="InterPro" id="IPR002937">
    <property type="entry name" value="Amino_oxidase"/>
</dbReference>
<reference evidence="2" key="2">
    <citation type="submission" date="2020-11" db="EMBL/GenBank/DDBJ databases">
        <authorList>
            <consortium name="DOE Joint Genome Institute"/>
            <person name="Kuo A."/>
            <person name="Miyauchi S."/>
            <person name="Kiss E."/>
            <person name="Drula E."/>
            <person name="Kohler A."/>
            <person name="Sanchez-Garcia M."/>
            <person name="Andreopoulos B."/>
            <person name="Barry K.W."/>
            <person name="Bonito G."/>
            <person name="Buee M."/>
            <person name="Carver A."/>
            <person name="Chen C."/>
            <person name="Cichocki N."/>
            <person name="Clum A."/>
            <person name="Culley D."/>
            <person name="Crous P.W."/>
            <person name="Fauchery L."/>
            <person name="Girlanda M."/>
            <person name="Hayes R."/>
            <person name="Keri Z."/>
            <person name="Labutti K."/>
            <person name="Lipzen A."/>
            <person name="Lombard V."/>
            <person name="Magnuson J."/>
            <person name="Maillard F."/>
            <person name="Morin E."/>
            <person name="Murat C."/>
            <person name="Nolan M."/>
            <person name="Ohm R."/>
            <person name="Pangilinan J."/>
            <person name="Pereira M."/>
            <person name="Perotto S."/>
            <person name="Peter M."/>
            <person name="Riley R."/>
            <person name="Sitrit Y."/>
            <person name="Stielow B."/>
            <person name="Szollosi G."/>
            <person name="Zifcakova L."/>
            <person name="Stursova M."/>
            <person name="Spatafora J.W."/>
            <person name="Tedersoo L."/>
            <person name="Vaario L.-M."/>
            <person name="Yamada A."/>
            <person name="Yan M."/>
            <person name="Wang P."/>
            <person name="Xu J."/>
            <person name="Bruns T."/>
            <person name="Baldrian P."/>
            <person name="Vilgalys R."/>
            <person name="Henrissat B."/>
            <person name="Grigoriev I.V."/>
            <person name="Hibbett D."/>
            <person name="Nagy L.G."/>
            <person name="Martin F.M."/>
        </authorList>
    </citation>
    <scope>NUCLEOTIDE SEQUENCE</scope>
    <source>
        <strain evidence="2">UH-Tt-Lm1</strain>
    </source>
</reference>
<dbReference type="InterPro" id="IPR036188">
    <property type="entry name" value="FAD/NAD-bd_sf"/>
</dbReference>
<proteinExistence type="predicted"/>
<accession>A0A9P6HKX7</accession>